<comment type="caution">
    <text evidence="9">The sequence shown here is derived from an EMBL/GenBank/DDBJ whole genome shotgun (WGS) entry which is preliminary data.</text>
</comment>
<dbReference type="OrthoDB" id="43475at2"/>
<dbReference type="InterPro" id="IPR001754">
    <property type="entry name" value="OMPdeCOase_dom"/>
</dbReference>
<evidence type="ECO:0000256" key="5">
    <source>
        <dbReference type="ARBA" id="ARBA00022563"/>
    </source>
</evidence>
<evidence type="ECO:0000313" key="9">
    <source>
        <dbReference type="EMBL" id="KRN58405.1"/>
    </source>
</evidence>
<evidence type="ECO:0000256" key="7">
    <source>
        <dbReference type="ARBA" id="ARBA00023277"/>
    </source>
</evidence>
<protein>
    <recommendedName>
        <fullName evidence="4">3-hexulose-6-phosphate synthase</fullName>
        <ecNumber evidence="4">4.1.2.43</ecNumber>
    </recommendedName>
</protein>
<dbReference type="InterPro" id="IPR041710">
    <property type="entry name" value="HPS/KGPDC"/>
</dbReference>
<dbReference type="STRING" id="396268.IV45_GL000851"/>
<evidence type="ECO:0000259" key="8">
    <source>
        <dbReference type="SMART" id="SM00934"/>
    </source>
</evidence>
<organism evidence="9 10">
    <name type="scientific">Limosilactobacillus secaliphilus</name>
    <dbReference type="NCBI Taxonomy" id="396268"/>
    <lineage>
        <taxon>Bacteria</taxon>
        <taxon>Bacillati</taxon>
        <taxon>Bacillota</taxon>
        <taxon>Bacilli</taxon>
        <taxon>Lactobacillales</taxon>
        <taxon>Lactobacillaceae</taxon>
        <taxon>Limosilactobacillus</taxon>
    </lineage>
</organism>
<dbReference type="GO" id="GO:0006730">
    <property type="term" value="P:one-carbon metabolic process"/>
    <property type="evidence" value="ECO:0007669"/>
    <property type="project" value="UniProtKB-KW"/>
</dbReference>
<dbReference type="GO" id="GO:0043801">
    <property type="term" value="F:hexulose-6-phosphate synthase activity"/>
    <property type="evidence" value="ECO:0007669"/>
    <property type="project" value="UniProtKB-EC"/>
</dbReference>
<dbReference type="PANTHER" id="PTHR35039:SF3">
    <property type="entry name" value="3-KETO-L-GULONATE-6-PHOSPHATE DECARBOXYLASE SGBH-RELATED"/>
    <property type="match status" value="1"/>
</dbReference>
<sequence>MAKPMLQVALDTDTTAQALSVARQVSDVVDVVEAGTLLIYQEGMSAVRDLRAIAPNKIVLADAKVADAGGHVGKVAKDAGADWMTCINAATVPTMAQAQKQIEVQVELYEGWDNKERAQEWLDNGIDQVVYHQSRDAKAAGQVWGEKDLNSVKKLIDMGFKVSVTGGVKPEVLKLFAGVPVYCFIAGRAIHGADDPHAAAMAFKNEINRIWG</sequence>
<feature type="domain" description="Orotidine 5'-phosphate decarboxylase" evidence="8">
    <location>
        <begin position="5"/>
        <end position="203"/>
    </location>
</feature>
<dbReference type="Gene3D" id="3.20.20.70">
    <property type="entry name" value="Aldolase class I"/>
    <property type="match status" value="1"/>
</dbReference>
<name>A0A0R2I785_9LACO</name>
<evidence type="ECO:0000256" key="1">
    <source>
        <dbReference type="ARBA" id="ARBA00000718"/>
    </source>
</evidence>
<dbReference type="PATRIC" id="fig|396268.3.peg.863"/>
<dbReference type="EC" id="4.1.2.43" evidence="4"/>
<comment type="pathway">
    <text evidence="2">One-carbon metabolism; formaldehyde assimilation via RuMP pathway; D-fructose 6-phosphate from D-ribulose 5-phosphate and formaldehyde: step 1/2.</text>
</comment>
<dbReference type="GO" id="GO:0004590">
    <property type="term" value="F:orotidine-5'-phosphate decarboxylase activity"/>
    <property type="evidence" value="ECO:0007669"/>
    <property type="project" value="InterPro"/>
</dbReference>
<dbReference type="Proteomes" id="UP000050934">
    <property type="component" value="Unassembled WGS sequence"/>
</dbReference>
<gene>
    <name evidence="9" type="ORF">IV45_GL000851</name>
</gene>
<keyword evidence="6" id="KW-0456">Lyase</keyword>
<keyword evidence="5" id="KW-0554">One-carbon metabolism</keyword>
<dbReference type="GO" id="GO:0033982">
    <property type="term" value="F:3-dehydro-L-gulonate-6-phosphate decarboxylase activity"/>
    <property type="evidence" value="ECO:0007669"/>
    <property type="project" value="TreeGrafter"/>
</dbReference>
<comment type="similarity">
    <text evidence="3">Belongs to the HPS/KGPDC family. HPS subfamily.</text>
</comment>
<evidence type="ECO:0000256" key="6">
    <source>
        <dbReference type="ARBA" id="ARBA00023239"/>
    </source>
</evidence>
<dbReference type="GO" id="GO:0019854">
    <property type="term" value="P:L-ascorbic acid catabolic process"/>
    <property type="evidence" value="ECO:0007669"/>
    <property type="project" value="TreeGrafter"/>
</dbReference>
<dbReference type="CDD" id="cd04726">
    <property type="entry name" value="KGPDC_HPS"/>
    <property type="match status" value="1"/>
</dbReference>
<evidence type="ECO:0000313" key="10">
    <source>
        <dbReference type="Proteomes" id="UP000050934"/>
    </source>
</evidence>
<accession>A0A0R2I785</accession>
<dbReference type="GO" id="GO:0006207">
    <property type="term" value="P:'de novo' pyrimidine nucleobase biosynthetic process"/>
    <property type="evidence" value="ECO:0007669"/>
    <property type="project" value="InterPro"/>
</dbReference>
<dbReference type="PANTHER" id="PTHR35039">
    <property type="entry name" value="3-KETO-L-GULONATE-6-PHOSPHATE DECARBOXYLASE SGBH-RELATED"/>
    <property type="match status" value="1"/>
</dbReference>
<keyword evidence="7" id="KW-0119">Carbohydrate metabolism</keyword>
<proteinExistence type="inferred from homology"/>
<dbReference type="InterPro" id="IPR013785">
    <property type="entry name" value="Aldolase_TIM"/>
</dbReference>
<dbReference type="NCBIfam" id="NF009832">
    <property type="entry name" value="PRK13306.1"/>
    <property type="match status" value="1"/>
</dbReference>
<evidence type="ECO:0000256" key="3">
    <source>
        <dbReference type="ARBA" id="ARBA00006350"/>
    </source>
</evidence>
<dbReference type="EMBL" id="JQBW01000010">
    <property type="protein sequence ID" value="KRN58405.1"/>
    <property type="molecule type" value="Genomic_DNA"/>
</dbReference>
<dbReference type="RefSeq" id="WP_057741720.1">
    <property type="nucleotide sequence ID" value="NZ_JQBW01000010.1"/>
</dbReference>
<dbReference type="SUPFAM" id="SSF51366">
    <property type="entry name" value="Ribulose-phoshate binding barrel"/>
    <property type="match status" value="1"/>
</dbReference>
<dbReference type="Pfam" id="PF00215">
    <property type="entry name" value="OMPdecase"/>
    <property type="match status" value="1"/>
</dbReference>
<evidence type="ECO:0000256" key="2">
    <source>
        <dbReference type="ARBA" id="ARBA00005014"/>
    </source>
</evidence>
<reference evidence="9 10" key="1">
    <citation type="journal article" date="2015" name="Genome Announc.">
        <title>Expanding the biotechnology potential of lactobacilli through comparative genomics of 213 strains and associated genera.</title>
        <authorList>
            <person name="Sun Z."/>
            <person name="Harris H.M."/>
            <person name="McCann A."/>
            <person name="Guo C."/>
            <person name="Argimon S."/>
            <person name="Zhang W."/>
            <person name="Yang X."/>
            <person name="Jeffery I.B."/>
            <person name="Cooney J.C."/>
            <person name="Kagawa T.F."/>
            <person name="Liu W."/>
            <person name="Song Y."/>
            <person name="Salvetti E."/>
            <person name="Wrobel A."/>
            <person name="Rasinkangas P."/>
            <person name="Parkhill J."/>
            <person name="Rea M.C."/>
            <person name="O'Sullivan O."/>
            <person name="Ritari J."/>
            <person name="Douillard F.P."/>
            <person name="Paul Ross R."/>
            <person name="Yang R."/>
            <person name="Briner A.E."/>
            <person name="Felis G.E."/>
            <person name="de Vos W.M."/>
            <person name="Barrangou R."/>
            <person name="Klaenhammer T.R."/>
            <person name="Caufield P.W."/>
            <person name="Cui Y."/>
            <person name="Zhang H."/>
            <person name="O'Toole P.W."/>
        </authorList>
    </citation>
    <scope>NUCLEOTIDE SEQUENCE [LARGE SCALE GENOMIC DNA]</scope>
    <source>
        <strain evidence="9 10">DSM 17896</strain>
    </source>
</reference>
<dbReference type="InterPro" id="IPR011060">
    <property type="entry name" value="RibuloseP-bd_barrel"/>
</dbReference>
<keyword evidence="10" id="KW-1185">Reference proteome</keyword>
<dbReference type="FunFam" id="3.20.20.70:FF:000022">
    <property type="entry name" value="3-keto-L-gulonate-6-phosphate decarboxylase UlaD"/>
    <property type="match status" value="1"/>
</dbReference>
<comment type="catalytic activity">
    <reaction evidence="1">
        <text>D-ribulose 5-phosphate + formaldehyde = D-arabino-hex-3-ulose 6-phosphate</text>
        <dbReference type="Rhea" id="RHEA:25201"/>
        <dbReference type="ChEBI" id="CHEBI:16842"/>
        <dbReference type="ChEBI" id="CHEBI:58121"/>
        <dbReference type="ChEBI" id="CHEBI:58542"/>
        <dbReference type="EC" id="4.1.2.43"/>
    </reaction>
</comment>
<evidence type="ECO:0000256" key="4">
    <source>
        <dbReference type="ARBA" id="ARBA00012890"/>
    </source>
</evidence>
<dbReference type="SMART" id="SM00934">
    <property type="entry name" value="OMPdecase"/>
    <property type="match status" value="1"/>
</dbReference>
<dbReference type="AlphaFoldDB" id="A0A0R2I785"/>